<keyword evidence="3" id="KW-1185">Reference proteome</keyword>
<reference evidence="2 3" key="2">
    <citation type="submission" date="2016-08" db="EMBL/GenBank/DDBJ databases">
        <title>Pervasive Adenine N6-methylation of Active Genes in Fungi.</title>
        <authorList>
            <consortium name="DOE Joint Genome Institute"/>
            <person name="Mondo S.J."/>
            <person name="Dannebaum R.O."/>
            <person name="Kuo R.C."/>
            <person name="Labutti K."/>
            <person name="Haridas S."/>
            <person name="Kuo A."/>
            <person name="Salamov A."/>
            <person name="Ahrendt S.R."/>
            <person name="Lipzen A."/>
            <person name="Sullivan W."/>
            <person name="Andreopoulos W.B."/>
            <person name="Clum A."/>
            <person name="Lindquist E."/>
            <person name="Daum C."/>
            <person name="Ramamoorthy G.K."/>
            <person name="Gryganskyi A."/>
            <person name="Culley D."/>
            <person name="Magnuson J.K."/>
            <person name="James T.Y."/>
            <person name="O'Malley M.A."/>
            <person name="Stajich J.E."/>
            <person name="Spatafora J.W."/>
            <person name="Visel A."/>
            <person name="Grigoriev I.V."/>
        </authorList>
    </citation>
    <scope>NUCLEOTIDE SEQUENCE [LARGE SCALE GENOMIC DNA]</scope>
    <source>
        <strain evidence="3">finn</strain>
    </source>
</reference>
<dbReference type="EMBL" id="MCFH01000054">
    <property type="protein sequence ID" value="ORX43225.1"/>
    <property type="molecule type" value="Genomic_DNA"/>
</dbReference>
<accession>A0A1Y1UY69</accession>
<evidence type="ECO:0000313" key="3">
    <source>
        <dbReference type="Proteomes" id="UP000193719"/>
    </source>
</evidence>
<proteinExistence type="predicted"/>
<comment type="caution">
    <text evidence="2">The sequence shown here is derived from an EMBL/GenBank/DDBJ whole genome shotgun (WGS) entry which is preliminary data.</text>
</comment>
<feature type="transmembrane region" description="Helical" evidence="1">
    <location>
        <begin position="20"/>
        <end position="44"/>
    </location>
</feature>
<keyword evidence="1" id="KW-1133">Transmembrane helix</keyword>
<feature type="transmembrane region" description="Helical" evidence="1">
    <location>
        <begin position="50"/>
        <end position="69"/>
    </location>
</feature>
<name>A0A1Y1UY69_9FUNG</name>
<evidence type="ECO:0000313" key="2">
    <source>
        <dbReference type="EMBL" id="ORX43225.1"/>
    </source>
</evidence>
<feature type="transmembrane region" description="Helical" evidence="1">
    <location>
        <begin position="115"/>
        <end position="137"/>
    </location>
</feature>
<reference evidence="2 3" key="1">
    <citation type="submission" date="2016-08" db="EMBL/GenBank/DDBJ databases">
        <title>Genomes of anaerobic fungi encode conserved fungal cellulosomes for biomass hydrolysis.</title>
        <authorList>
            <consortium name="DOE Joint Genome Institute"/>
            <person name="Haitjema C.H."/>
            <person name="Gilmore S.P."/>
            <person name="Henske J.K."/>
            <person name="Solomon K.V."/>
            <person name="De Groot R."/>
            <person name="Kuo A."/>
            <person name="Mondo S.J."/>
            <person name="Salamov A.A."/>
            <person name="Labutti K."/>
            <person name="Zhao Z."/>
            <person name="Chiniquy J."/>
            <person name="Barry K."/>
            <person name="Brewer H.M."/>
            <person name="Purvine S.O."/>
            <person name="Wright A.T."/>
            <person name="Boxma B."/>
            <person name="Van Alen T."/>
            <person name="Hackstein J.H."/>
            <person name="Baker S.E."/>
            <person name="Grigoriev I.V."/>
            <person name="O'Malley M.A."/>
        </authorList>
    </citation>
    <scope>NUCLEOTIDE SEQUENCE [LARGE SCALE GENOMIC DNA]</scope>
    <source>
        <strain evidence="3">finn</strain>
    </source>
</reference>
<evidence type="ECO:0000256" key="1">
    <source>
        <dbReference type="SAM" id="Phobius"/>
    </source>
</evidence>
<sequence>MVSLRKSINDRANNYNHKYLNCYLETISRTISFFLIVIDILMIIYDRITYNNHLLIASHILSCILFFTSTFKPMKYSVLQFIVFSVGFLLFTFYKISIALALLVTDAYGSLLLSLSLHGFFAILDAYAIYISIIYYIRLKNAICCDETSFEDEIEEANVQLIIDDDDVSEEEEEE</sequence>
<dbReference type="OrthoDB" id="2148822at2759"/>
<protein>
    <submittedName>
        <fullName evidence="2">Uncharacterized protein</fullName>
    </submittedName>
</protein>
<gene>
    <name evidence="2" type="ORF">BCR36DRAFT_361228</name>
</gene>
<organism evidence="2 3">
    <name type="scientific">Piromyces finnis</name>
    <dbReference type="NCBI Taxonomy" id="1754191"/>
    <lineage>
        <taxon>Eukaryota</taxon>
        <taxon>Fungi</taxon>
        <taxon>Fungi incertae sedis</taxon>
        <taxon>Chytridiomycota</taxon>
        <taxon>Chytridiomycota incertae sedis</taxon>
        <taxon>Neocallimastigomycetes</taxon>
        <taxon>Neocallimastigales</taxon>
        <taxon>Neocallimastigaceae</taxon>
        <taxon>Piromyces</taxon>
    </lineage>
</organism>
<dbReference type="AlphaFoldDB" id="A0A1Y1UY69"/>
<feature type="transmembrane region" description="Helical" evidence="1">
    <location>
        <begin position="81"/>
        <end position="103"/>
    </location>
</feature>
<keyword evidence="1" id="KW-0472">Membrane</keyword>
<dbReference type="Proteomes" id="UP000193719">
    <property type="component" value="Unassembled WGS sequence"/>
</dbReference>
<keyword evidence="1" id="KW-0812">Transmembrane</keyword>